<dbReference type="InterPro" id="IPR008254">
    <property type="entry name" value="Flavodoxin/NO_synth"/>
</dbReference>
<organism evidence="4 5">
    <name type="scientific">Treponema vincentii</name>
    <dbReference type="NCBI Taxonomy" id="69710"/>
    <lineage>
        <taxon>Bacteria</taxon>
        <taxon>Pseudomonadati</taxon>
        <taxon>Spirochaetota</taxon>
        <taxon>Spirochaetia</taxon>
        <taxon>Spirochaetales</taxon>
        <taxon>Treponemataceae</taxon>
        <taxon>Treponema</taxon>
    </lineage>
</organism>
<accession>A0A6P1XZQ7</accession>
<dbReference type="KEGG" id="trz:GWP43_05955"/>
<gene>
    <name evidence="4" type="ORF">GWP43_05955</name>
</gene>
<evidence type="ECO:0000256" key="2">
    <source>
        <dbReference type="SAM" id="SignalP"/>
    </source>
</evidence>
<dbReference type="AlphaFoldDB" id="A0A6P1XZQ7"/>
<dbReference type="Pfam" id="PF12682">
    <property type="entry name" value="Flavodoxin_4"/>
    <property type="match status" value="1"/>
</dbReference>
<dbReference type="Gene3D" id="3.40.50.360">
    <property type="match status" value="1"/>
</dbReference>
<dbReference type="PROSITE" id="PS50902">
    <property type="entry name" value="FLAVODOXIN_LIKE"/>
    <property type="match status" value="1"/>
</dbReference>
<dbReference type="GO" id="GO:0009055">
    <property type="term" value="F:electron transfer activity"/>
    <property type="evidence" value="ECO:0007669"/>
    <property type="project" value="InterPro"/>
</dbReference>
<dbReference type="Proteomes" id="UP000464374">
    <property type="component" value="Chromosome"/>
</dbReference>
<dbReference type="PANTHER" id="PTHR39201:SF1">
    <property type="entry name" value="FLAVODOXIN-LIKE DOMAIN-CONTAINING PROTEIN"/>
    <property type="match status" value="1"/>
</dbReference>
<evidence type="ECO:0000259" key="3">
    <source>
        <dbReference type="PROSITE" id="PS50902"/>
    </source>
</evidence>
<sequence length="199" mass="21978">MKFTQKMMAVFAVAAVLLAEGVPACAVPGSPANTTVNAKKVLVVYYSATGTTERLAKIIAQETKADTFVIRPKQPYTSADLNWNNKNSRVVQEHEMGVDKVSVTLESTTVPNFESYDTVFIGYPIWWREASWVVDEFVKNNNFTGKSVVTFCTSISTGTGESRKRLEKLAKTGNWVTGERFPSSFSEVSVKAWLKGLGF</sequence>
<evidence type="ECO:0000313" key="4">
    <source>
        <dbReference type="EMBL" id="QHX43066.1"/>
    </source>
</evidence>
<dbReference type="PANTHER" id="PTHR39201">
    <property type="entry name" value="EXPORTED PROTEIN-RELATED"/>
    <property type="match status" value="1"/>
</dbReference>
<name>A0A6P1XZQ7_9SPIR</name>
<dbReference type="InterPro" id="IPR029039">
    <property type="entry name" value="Flavoprotein-like_sf"/>
</dbReference>
<dbReference type="GO" id="GO:0010181">
    <property type="term" value="F:FMN binding"/>
    <property type="evidence" value="ECO:0007669"/>
    <property type="project" value="InterPro"/>
</dbReference>
<feature type="signal peptide" evidence="2">
    <location>
        <begin position="1"/>
        <end position="26"/>
    </location>
</feature>
<comment type="cofactor">
    <cofactor evidence="1">
        <name>FMN</name>
        <dbReference type="ChEBI" id="CHEBI:58210"/>
    </cofactor>
</comment>
<dbReference type="EMBL" id="CP048020">
    <property type="protein sequence ID" value="QHX43066.1"/>
    <property type="molecule type" value="Genomic_DNA"/>
</dbReference>
<evidence type="ECO:0000256" key="1">
    <source>
        <dbReference type="ARBA" id="ARBA00001917"/>
    </source>
</evidence>
<keyword evidence="2" id="KW-0732">Signal</keyword>
<protein>
    <submittedName>
        <fullName evidence="4">Flavodoxin</fullName>
    </submittedName>
</protein>
<feature type="chain" id="PRO_5026799241" evidence="2">
    <location>
        <begin position="27"/>
        <end position="199"/>
    </location>
</feature>
<reference evidence="4 5" key="1">
    <citation type="submission" date="2020-01" db="EMBL/GenBank/DDBJ databases">
        <title>Complete genome sequence of a human oral phylogroup 1 Treponema sp. strain ATCC 700766, originally isolated from periodontitis dental plaque.</title>
        <authorList>
            <person name="Chan Y."/>
            <person name="Huo Y.-B."/>
            <person name="Yu X.-L."/>
            <person name="Zeng H."/>
            <person name="Leung W.-K."/>
            <person name="Watt R.M."/>
        </authorList>
    </citation>
    <scope>NUCLEOTIDE SEQUENCE [LARGE SCALE GENOMIC DNA]</scope>
    <source>
        <strain evidence="4 5">OMZ 804</strain>
    </source>
</reference>
<dbReference type="PROSITE" id="PS00201">
    <property type="entry name" value="FLAVODOXIN"/>
    <property type="match status" value="1"/>
</dbReference>
<dbReference type="RefSeq" id="WP_162663398.1">
    <property type="nucleotide sequence ID" value="NZ_CP048020.1"/>
</dbReference>
<evidence type="ECO:0000313" key="5">
    <source>
        <dbReference type="Proteomes" id="UP000464374"/>
    </source>
</evidence>
<feature type="domain" description="Flavodoxin-like" evidence="3">
    <location>
        <begin position="41"/>
        <end position="199"/>
    </location>
</feature>
<proteinExistence type="predicted"/>
<dbReference type="InterPro" id="IPR001226">
    <property type="entry name" value="Flavodoxin_CS"/>
</dbReference>
<dbReference type="SUPFAM" id="SSF52218">
    <property type="entry name" value="Flavoproteins"/>
    <property type="match status" value="1"/>
</dbReference>